<dbReference type="EMBL" id="RCWJ01000001">
    <property type="protein sequence ID" value="RLQ85644.1"/>
    <property type="molecule type" value="Genomic_DNA"/>
</dbReference>
<evidence type="ECO:0000313" key="3">
    <source>
        <dbReference type="EMBL" id="RLQ85644.1"/>
    </source>
</evidence>
<protein>
    <recommendedName>
        <fullName evidence="5">Bacterial Ig-like domain-containing protein</fullName>
    </recommendedName>
</protein>
<evidence type="ECO:0008006" key="5">
    <source>
        <dbReference type="Google" id="ProtNLM"/>
    </source>
</evidence>
<gene>
    <name evidence="3" type="ORF">D9V28_01840</name>
</gene>
<feature type="region of interest" description="Disordered" evidence="1">
    <location>
        <begin position="355"/>
        <end position="402"/>
    </location>
</feature>
<proteinExistence type="predicted"/>
<feature type="transmembrane region" description="Helical" evidence="2">
    <location>
        <begin position="630"/>
        <end position="649"/>
    </location>
</feature>
<dbReference type="GO" id="GO:0005975">
    <property type="term" value="P:carbohydrate metabolic process"/>
    <property type="evidence" value="ECO:0007669"/>
    <property type="project" value="UniProtKB-ARBA"/>
</dbReference>
<keyword evidence="4" id="KW-1185">Reference proteome</keyword>
<evidence type="ECO:0000313" key="4">
    <source>
        <dbReference type="Proteomes" id="UP000282460"/>
    </source>
</evidence>
<dbReference type="Proteomes" id="UP000282460">
    <property type="component" value="Unassembled WGS sequence"/>
</dbReference>
<dbReference type="AlphaFoldDB" id="A0A3L7J536"/>
<name>A0A3L7J536_9MICO</name>
<feature type="transmembrane region" description="Helical" evidence="2">
    <location>
        <begin position="661"/>
        <end position="681"/>
    </location>
</feature>
<feature type="compositionally biased region" description="Low complexity" evidence="1">
    <location>
        <begin position="380"/>
        <end position="400"/>
    </location>
</feature>
<dbReference type="RefSeq" id="WP_121658009.1">
    <property type="nucleotide sequence ID" value="NZ_BMEK01000001.1"/>
</dbReference>
<feature type="transmembrane region" description="Helical" evidence="2">
    <location>
        <begin position="421"/>
        <end position="443"/>
    </location>
</feature>
<evidence type="ECO:0000256" key="2">
    <source>
        <dbReference type="SAM" id="Phobius"/>
    </source>
</evidence>
<reference evidence="3 4" key="1">
    <citation type="submission" date="2018-10" db="EMBL/GenBank/DDBJ databases">
        <authorList>
            <person name="Li J."/>
        </authorList>
    </citation>
    <scope>NUCLEOTIDE SEQUENCE [LARGE SCALE GENOMIC DNA]</scope>
    <source>
        <strain evidence="3 4">ZD1-4</strain>
    </source>
</reference>
<dbReference type="InterPro" id="IPR013783">
    <property type="entry name" value="Ig-like_fold"/>
</dbReference>
<feature type="region of interest" description="Disordered" evidence="1">
    <location>
        <begin position="226"/>
        <end position="247"/>
    </location>
</feature>
<keyword evidence="2" id="KW-1133">Transmembrane helix</keyword>
<evidence type="ECO:0000256" key="1">
    <source>
        <dbReference type="SAM" id="MobiDB-lite"/>
    </source>
</evidence>
<feature type="transmembrane region" description="Helical" evidence="2">
    <location>
        <begin position="481"/>
        <end position="499"/>
    </location>
</feature>
<keyword evidence="2" id="KW-0472">Membrane</keyword>
<feature type="transmembrane region" description="Helical" evidence="2">
    <location>
        <begin position="511"/>
        <end position="534"/>
    </location>
</feature>
<feature type="transmembrane region" description="Helical" evidence="2">
    <location>
        <begin position="598"/>
        <end position="624"/>
    </location>
</feature>
<feature type="region of interest" description="Disordered" evidence="1">
    <location>
        <begin position="1"/>
        <end position="24"/>
    </location>
</feature>
<feature type="transmembrane region" description="Helical" evidence="2">
    <location>
        <begin position="546"/>
        <end position="563"/>
    </location>
</feature>
<dbReference type="OrthoDB" id="5109916at2"/>
<feature type="transmembrane region" description="Helical" evidence="2">
    <location>
        <begin position="569"/>
        <end position="586"/>
    </location>
</feature>
<feature type="transmembrane region" description="Helical" evidence="2">
    <location>
        <begin position="687"/>
        <end position="710"/>
    </location>
</feature>
<organism evidence="3 4">
    <name type="scientific">Mycetocola zhadangensis</name>
    <dbReference type="NCBI Taxonomy" id="1164595"/>
    <lineage>
        <taxon>Bacteria</taxon>
        <taxon>Bacillati</taxon>
        <taxon>Actinomycetota</taxon>
        <taxon>Actinomycetes</taxon>
        <taxon>Micrococcales</taxon>
        <taxon>Microbacteriaceae</taxon>
        <taxon>Mycetocola</taxon>
    </lineage>
</organism>
<feature type="compositionally biased region" description="Polar residues" evidence="1">
    <location>
        <begin position="226"/>
        <end position="236"/>
    </location>
</feature>
<keyword evidence="2" id="KW-0812">Transmembrane</keyword>
<sequence>MPGAATWNGQKVGNSAQHSGDSSALPTGLLSRALQLRRGRRTIISAVLLSLLALASPAAAVAAPIPTPSAPPAGIAPNAVTLTTPGSGDFINAVPLVVTGTKAAGASVQVHTGDSGNPVCLVGPDSSTSFECSVASLPQGPSVSLTAVQLLEGVEASTATATLRVLLPPTIASTSAGLSSGFLQGTGYPGANLTIRNVDGRTWPVTVSAAGSWVYVLPTDVPGGSLQLTASQNTPFSGGRESRPSASVQLSLDRDSPAAPSITTPVPDGTMPAGATTYAGTGETGATVTVFAVTTSGVDIQLCSDVAVTAGRWSCTGAPVPAGGASITAYQRDAAGNTGPGSPAFSVLFTGAPLAPTKAPAPRPTNEPSTAPVAPPVQSAPPTEQEDGPGAAPAPEGPWADRTPFTTAVQAAVGPGADLTWLRAVVMAVAVIALLLVPARIIATTLVRRRSAPGVTHTALTGRNRIPTHDDPAPLLTGPGTAARVLIALCVAGGIVLFARPVDGQPAYLRVFVASALALVLVNAAATWVPAMFARWRGYDRPVQRLSMVAFPVVLAVALLSRVLDLQPAFLFGVLFVIALPNGSVSDRGQVGLSRIGAVFALGLVGWFATTVIGTPVGIVGSFAAELVNIMAMAALGSAAMMMVPLGSLSGRTVLNWSKPAWFASALLIFTVLFAFLSPTVDLWEGQVAAVAMMFAAVAFGALGISLWIWRRMVSPNLTVG</sequence>
<accession>A0A3L7J536</accession>
<dbReference type="Gene3D" id="2.60.40.10">
    <property type="entry name" value="Immunoglobulins"/>
    <property type="match status" value="2"/>
</dbReference>
<feature type="transmembrane region" description="Helical" evidence="2">
    <location>
        <begin position="42"/>
        <end position="63"/>
    </location>
</feature>
<feature type="compositionally biased region" description="Polar residues" evidence="1">
    <location>
        <begin position="7"/>
        <end position="24"/>
    </location>
</feature>
<comment type="caution">
    <text evidence="3">The sequence shown here is derived from an EMBL/GenBank/DDBJ whole genome shotgun (WGS) entry which is preliminary data.</text>
</comment>